<reference evidence="2 3" key="1">
    <citation type="submission" date="2019-04" db="EMBL/GenBank/DDBJ databases">
        <title>Annotation for the trematode Fasciola gigantica.</title>
        <authorList>
            <person name="Choi Y.-J."/>
        </authorList>
    </citation>
    <scope>NUCLEOTIDE SEQUENCE [LARGE SCALE GENOMIC DNA]</scope>
    <source>
        <strain evidence="2">Uganda_cow_1</strain>
    </source>
</reference>
<feature type="transmembrane region" description="Helical" evidence="1">
    <location>
        <begin position="111"/>
        <end position="133"/>
    </location>
</feature>
<comment type="caution">
    <text evidence="2">The sequence shown here is derived from an EMBL/GenBank/DDBJ whole genome shotgun (WGS) entry which is preliminary data.</text>
</comment>
<dbReference type="OrthoDB" id="6256597at2759"/>
<keyword evidence="1" id="KW-0812">Transmembrane</keyword>
<keyword evidence="1" id="KW-1133">Transmembrane helix</keyword>
<gene>
    <name evidence="2" type="ORF">FGIG_12053</name>
</gene>
<evidence type="ECO:0000313" key="3">
    <source>
        <dbReference type="Proteomes" id="UP000316759"/>
    </source>
</evidence>
<dbReference type="EMBL" id="SUNJ01013510">
    <property type="protein sequence ID" value="TPP57228.1"/>
    <property type="molecule type" value="Genomic_DNA"/>
</dbReference>
<evidence type="ECO:0000313" key="2">
    <source>
        <dbReference type="EMBL" id="TPP57228.1"/>
    </source>
</evidence>
<protein>
    <submittedName>
        <fullName evidence="2">Uncharacterized protein</fullName>
    </submittedName>
</protein>
<evidence type="ECO:0000256" key="1">
    <source>
        <dbReference type="SAM" id="Phobius"/>
    </source>
</evidence>
<dbReference type="Proteomes" id="UP000316759">
    <property type="component" value="Unassembled WGS sequence"/>
</dbReference>
<feature type="transmembrane region" description="Helical" evidence="1">
    <location>
        <begin position="47"/>
        <end position="72"/>
    </location>
</feature>
<dbReference type="AlphaFoldDB" id="A0A504YFG0"/>
<name>A0A504YFG0_FASGI</name>
<keyword evidence="1" id="KW-0472">Membrane</keyword>
<keyword evidence="3" id="KW-1185">Reference proteome</keyword>
<accession>A0A504YFG0</accession>
<sequence>MPYKMSSISPMRAMFVVTLAVLVITGIVSLAIDITVTSSNKTDKQIVYVSFNIIGVMFAGISFLLMILLLLICSDKYKPMMVSVIICTALSMMSYAVSVGVHSSIHHVPPIGWMMASLWISVIGVIIAIVFLFSDPESI</sequence>
<proteinExistence type="predicted"/>
<feature type="transmembrane region" description="Helical" evidence="1">
    <location>
        <begin position="84"/>
        <end position="105"/>
    </location>
</feature>
<organism evidence="2 3">
    <name type="scientific">Fasciola gigantica</name>
    <name type="common">Giant liver fluke</name>
    <dbReference type="NCBI Taxonomy" id="46835"/>
    <lineage>
        <taxon>Eukaryota</taxon>
        <taxon>Metazoa</taxon>
        <taxon>Spiralia</taxon>
        <taxon>Lophotrochozoa</taxon>
        <taxon>Platyhelminthes</taxon>
        <taxon>Trematoda</taxon>
        <taxon>Digenea</taxon>
        <taxon>Plagiorchiida</taxon>
        <taxon>Echinostomata</taxon>
        <taxon>Echinostomatoidea</taxon>
        <taxon>Fasciolidae</taxon>
        <taxon>Fasciola</taxon>
    </lineage>
</organism>